<dbReference type="PANTHER" id="PTHR36151:SF3">
    <property type="entry name" value="ER-BOUND OXYGENASE MPAB_MPAB'_RUBBER OXYGENASE CATALYTIC DOMAIN-CONTAINING PROTEIN"/>
    <property type="match status" value="1"/>
</dbReference>
<dbReference type="InterPro" id="IPR018713">
    <property type="entry name" value="MPAB/Lcp_cat_dom"/>
</dbReference>
<dbReference type="PANTHER" id="PTHR36151">
    <property type="entry name" value="BLR2777 PROTEIN"/>
    <property type="match status" value="1"/>
</dbReference>
<dbReference type="AlphaFoldDB" id="A0A1H0VPQ1"/>
<gene>
    <name evidence="3" type="ORF">SAMN05192558_1159</name>
</gene>
<keyword evidence="4" id="KW-1185">Reference proteome</keyword>
<dbReference type="STRING" id="504798.SAMN05421871_104360"/>
<feature type="compositionally biased region" description="Basic and acidic residues" evidence="1">
    <location>
        <begin position="1"/>
        <end position="11"/>
    </location>
</feature>
<feature type="region of interest" description="Disordered" evidence="1">
    <location>
        <begin position="1"/>
        <end position="31"/>
    </location>
</feature>
<protein>
    <submittedName>
        <fullName evidence="3">Uncharacterized conserved protein, DUF2236 family</fullName>
    </submittedName>
</protein>
<evidence type="ECO:0000313" key="4">
    <source>
        <dbReference type="Proteomes" id="UP000199651"/>
    </source>
</evidence>
<name>A0A1H0VPQ1_9PSEU</name>
<evidence type="ECO:0000259" key="2">
    <source>
        <dbReference type="Pfam" id="PF09995"/>
    </source>
</evidence>
<dbReference type="Pfam" id="PF09995">
    <property type="entry name" value="MPAB_Lcp_cat"/>
    <property type="match status" value="1"/>
</dbReference>
<sequence length="296" mass="33845">MNPMDRSRDTSQDDWVTDPETPPRPLGPDSVAWRVGGDRRAILAGGAALLLQVAHPVVGAGVKEHSNFREEPWKRLDDTLQSLFSLIFAGDRALDEAARLRELHKTIKGVDRHGERYHALNPEAYWWVHATLFETMLRYKDMLGEQISEADQDRMYAEWRQLGRILGLRDRHMPDTLCAFHDYFAEVVENRLEDNDSVRDVLASLRLRDVPKPPVWFVPGVAWTLAKPLNREVLRLATAGLLPPRMREITGLKWTTGDEKRFRRLGKLIGLAGNRAPARLRLYKIAYEAKRTAGLL</sequence>
<reference evidence="4" key="1">
    <citation type="submission" date="2016-10" db="EMBL/GenBank/DDBJ databases">
        <authorList>
            <person name="Varghese N."/>
            <person name="Submissions S."/>
        </authorList>
    </citation>
    <scope>NUCLEOTIDE SEQUENCE [LARGE SCALE GENOMIC DNA]</scope>
    <source>
        <strain evidence="4">IBRC-M 10655</strain>
    </source>
</reference>
<proteinExistence type="predicted"/>
<dbReference type="Proteomes" id="UP000199651">
    <property type="component" value="Unassembled WGS sequence"/>
</dbReference>
<feature type="domain" description="ER-bound oxygenase mpaB/mpaB'/Rubber oxygenase catalytic" evidence="2">
    <location>
        <begin position="33"/>
        <end position="269"/>
    </location>
</feature>
<dbReference type="GO" id="GO:0016491">
    <property type="term" value="F:oxidoreductase activity"/>
    <property type="evidence" value="ECO:0007669"/>
    <property type="project" value="InterPro"/>
</dbReference>
<organism evidence="3 4">
    <name type="scientific">Actinokineospora alba</name>
    <dbReference type="NCBI Taxonomy" id="504798"/>
    <lineage>
        <taxon>Bacteria</taxon>
        <taxon>Bacillati</taxon>
        <taxon>Actinomycetota</taxon>
        <taxon>Actinomycetes</taxon>
        <taxon>Pseudonocardiales</taxon>
        <taxon>Pseudonocardiaceae</taxon>
        <taxon>Actinokineospora</taxon>
    </lineage>
</organism>
<evidence type="ECO:0000313" key="3">
    <source>
        <dbReference type="EMBL" id="SDP80343.1"/>
    </source>
</evidence>
<evidence type="ECO:0000256" key="1">
    <source>
        <dbReference type="SAM" id="MobiDB-lite"/>
    </source>
</evidence>
<accession>A0A1H0VPQ1</accession>
<dbReference type="EMBL" id="FNJB01000015">
    <property type="protein sequence ID" value="SDP80343.1"/>
    <property type="molecule type" value="Genomic_DNA"/>
</dbReference>